<dbReference type="Gene3D" id="2.30.42.10">
    <property type="match status" value="1"/>
</dbReference>
<gene>
    <name evidence="5" type="ORF">C7H52_08735</name>
</gene>
<evidence type="ECO:0000256" key="2">
    <source>
        <dbReference type="ARBA" id="ARBA00022801"/>
    </source>
</evidence>
<dbReference type="InterPro" id="IPR029045">
    <property type="entry name" value="ClpP/crotonase-like_dom_sf"/>
</dbReference>
<dbReference type="RefSeq" id="WP_106463515.1">
    <property type="nucleotide sequence ID" value="NZ_PXOQ01000009.1"/>
</dbReference>
<dbReference type="SMART" id="SM00245">
    <property type="entry name" value="TSPc"/>
    <property type="match status" value="1"/>
</dbReference>
<dbReference type="Pfam" id="PF03572">
    <property type="entry name" value="Peptidase_S41"/>
    <property type="match status" value="1"/>
</dbReference>
<evidence type="ECO:0000256" key="3">
    <source>
        <dbReference type="ARBA" id="ARBA00022825"/>
    </source>
</evidence>
<keyword evidence="1" id="KW-0645">Protease</keyword>
<keyword evidence="2" id="KW-0378">Hydrolase</keyword>
<dbReference type="GO" id="GO:0004175">
    <property type="term" value="F:endopeptidase activity"/>
    <property type="evidence" value="ECO:0007669"/>
    <property type="project" value="TreeGrafter"/>
</dbReference>
<keyword evidence="3" id="KW-0720">Serine protease</keyword>
<accession>A0A2T1N917</accession>
<protein>
    <recommendedName>
        <fullName evidence="4">Tail specific protease domain-containing protein</fullName>
    </recommendedName>
</protein>
<dbReference type="GO" id="GO:0030288">
    <property type="term" value="C:outer membrane-bounded periplasmic space"/>
    <property type="evidence" value="ECO:0007669"/>
    <property type="project" value="TreeGrafter"/>
</dbReference>
<reference evidence="5 6" key="1">
    <citation type="submission" date="2018-03" db="EMBL/GenBank/DDBJ databases">
        <title>Mesoflavibacter sp. HG37 and Mesoflavibacter sp. HG96 sp.nov., two marine bacteria isolated from seawater of Western Pacific Ocean.</title>
        <authorList>
            <person name="Cheng H."/>
            <person name="Wu Y.-H."/>
            <person name="Guo L.-L."/>
            <person name="Xu X.-W."/>
        </authorList>
    </citation>
    <scope>NUCLEOTIDE SEQUENCE [LARGE SCALE GENOMIC DNA]</scope>
    <source>
        <strain evidence="5 6">KCTC 32269</strain>
    </source>
</reference>
<evidence type="ECO:0000259" key="4">
    <source>
        <dbReference type="SMART" id="SM00245"/>
    </source>
</evidence>
<dbReference type="InterPro" id="IPR005151">
    <property type="entry name" value="Tail-specific_protease"/>
</dbReference>
<dbReference type="Pfam" id="PF17804">
    <property type="entry name" value="TSP_NTD"/>
    <property type="match status" value="1"/>
</dbReference>
<dbReference type="InterPro" id="IPR020992">
    <property type="entry name" value="Tail_Prtase_C"/>
</dbReference>
<name>A0A2T1N917_9FLAO</name>
<dbReference type="PANTHER" id="PTHR32060:SF22">
    <property type="entry name" value="CARBOXYL-TERMINAL-PROCESSING PEPTIDASE 3, CHLOROPLASTIC"/>
    <property type="match status" value="1"/>
</dbReference>
<dbReference type="AlphaFoldDB" id="A0A2T1N917"/>
<evidence type="ECO:0000313" key="5">
    <source>
        <dbReference type="EMBL" id="PSG88377.1"/>
    </source>
</evidence>
<dbReference type="InterPro" id="IPR040573">
    <property type="entry name" value="TSP_N"/>
</dbReference>
<dbReference type="InterPro" id="IPR036034">
    <property type="entry name" value="PDZ_sf"/>
</dbReference>
<dbReference type="EMBL" id="PXOQ01000009">
    <property type="protein sequence ID" value="PSG88377.1"/>
    <property type="molecule type" value="Genomic_DNA"/>
</dbReference>
<dbReference type="InterPro" id="IPR004447">
    <property type="entry name" value="Peptidase_S41A"/>
</dbReference>
<dbReference type="OrthoDB" id="9812068at2"/>
<organism evidence="5 6">
    <name type="scientific">Aurantibacter aestuarii</name>
    <dbReference type="NCBI Taxonomy" id="1266046"/>
    <lineage>
        <taxon>Bacteria</taxon>
        <taxon>Pseudomonadati</taxon>
        <taxon>Bacteroidota</taxon>
        <taxon>Flavobacteriia</taxon>
        <taxon>Flavobacteriales</taxon>
        <taxon>Flavobacteriaceae</taxon>
        <taxon>Aurantibacter</taxon>
    </lineage>
</organism>
<dbReference type="Gene3D" id="3.90.226.10">
    <property type="entry name" value="2-enoyl-CoA Hydratase, Chain A, domain 1"/>
    <property type="match status" value="1"/>
</dbReference>
<proteinExistence type="predicted"/>
<evidence type="ECO:0000313" key="6">
    <source>
        <dbReference type="Proteomes" id="UP000238426"/>
    </source>
</evidence>
<dbReference type="SUPFAM" id="SSF52096">
    <property type="entry name" value="ClpP/crotonase"/>
    <property type="match status" value="1"/>
</dbReference>
<sequence>MKHFITCAITLFWCISHFAQDQPVFCQQLQASKDVILTQHYASKAIDDSLSKGVFYLFLNKLDEEKDFFFQEDIDVFKADEFELDNYINENNCSFSAVYAKILENRYRQAYHILEKLKDTIFDYSGKVTLTPVAKKDYKYFSSEKKFTSYLSKKIAYNTLRELLSQNDSISTQDKNFTDLEIKARHIVINRELCQLNTFLNQSNGVINFVNNQFLSAYFNYQDPNSEYFSANEKEDYEGSLSTNQESFGIIPKKTKNGEIAIDYIIPGSSAYKNGTLNEDDIILELTSDEDQLVVTCLSLEELSVFLNKENHTTTQFLIKDKNNNIKEVTLTKSEIKVTENAVRGFILGDKTKIGYIKIPSFYTDFDSKNGRGVSADIAKELYKLQKEGIEALVLDLQFNGGGSMQEAINLSGMFIDKGPLAILKFKDQSTYTIRDPRRGTFFNKPIAILVNDYSASASEFFTAAMQDYNRALVVGSKTFGKSTAQNIVPLKEGSDLGFCKITVEMFFRVSGNSHQAIGITPDIELPSLYKKMNVSEASKAFVIPNDRLDNREYYKAFIIKNLKELKENSSKRTSNNSYFNSIENKGEMLYKLVNVPTAKYALSINGINERIEKRKKAYDTIFSENDIVLTPVTNTKATEEFIIYNTDDKNENDFIINNLSKDIYINETFNILLDYLNL</sequence>
<dbReference type="Pfam" id="PF11818">
    <property type="entry name" value="DUF3340"/>
    <property type="match status" value="1"/>
</dbReference>
<dbReference type="GO" id="GO:0007165">
    <property type="term" value="P:signal transduction"/>
    <property type="evidence" value="ECO:0007669"/>
    <property type="project" value="TreeGrafter"/>
</dbReference>
<keyword evidence="6" id="KW-1185">Reference proteome</keyword>
<comment type="caution">
    <text evidence="5">The sequence shown here is derived from an EMBL/GenBank/DDBJ whole genome shotgun (WGS) entry which is preliminary data.</text>
</comment>
<dbReference type="PANTHER" id="PTHR32060">
    <property type="entry name" value="TAIL-SPECIFIC PROTEASE"/>
    <property type="match status" value="1"/>
</dbReference>
<dbReference type="GO" id="GO:0006508">
    <property type="term" value="P:proteolysis"/>
    <property type="evidence" value="ECO:0007669"/>
    <property type="project" value="UniProtKB-KW"/>
</dbReference>
<dbReference type="GO" id="GO:0008236">
    <property type="term" value="F:serine-type peptidase activity"/>
    <property type="evidence" value="ECO:0007669"/>
    <property type="project" value="UniProtKB-KW"/>
</dbReference>
<evidence type="ECO:0000256" key="1">
    <source>
        <dbReference type="ARBA" id="ARBA00022670"/>
    </source>
</evidence>
<feature type="domain" description="Tail specific protease" evidence="4">
    <location>
        <begin position="324"/>
        <end position="527"/>
    </location>
</feature>
<dbReference type="CDD" id="cd07560">
    <property type="entry name" value="Peptidase_S41_CPP"/>
    <property type="match status" value="1"/>
</dbReference>
<dbReference type="Proteomes" id="UP000238426">
    <property type="component" value="Unassembled WGS sequence"/>
</dbReference>